<accession>A0A1M5NL54</accession>
<proteinExistence type="predicted"/>
<organism evidence="1 2">
    <name type="scientific">Bradyrhizobium erythrophlei</name>
    <dbReference type="NCBI Taxonomy" id="1437360"/>
    <lineage>
        <taxon>Bacteria</taxon>
        <taxon>Pseudomonadati</taxon>
        <taxon>Pseudomonadota</taxon>
        <taxon>Alphaproteobacteria</taxon>
        <taxon>Hyphomicrobiales</taxon>
        <taxon>Nitrobacteraceae</taxon>
        <taxon>Bradyrhizobium</taxon>
    </lineage>
</organism>
<dbReference type="Proteomes" id="UP000189796">
    <property type="component" value="Chromosome I"/>
</dbReference>
<dbReference type="AlphaFoldDB" id="A0A1M5NL54"/>
<evidence type="ECO:0000313" key="1">
    <source>
        <dbReference type="EMBL" id="SHG90334.1"/>
    </source>
</evidence>
<evidence type="ECO:0000313" key="2">
    <source>
        <dbReference type="Proteomes" id="UP000189796"/>
    </source>
</evidence>
<reference evidence="1 2" key="1">
    <citation type="submission" date="2016-11" db="EMBL/GenBank/DDBJ databases">
        <authorList>
            <person name="Jaros S."/>
            <person name="Januszkiewicz K."/>
            <person name="Wedrychowicz H."/>
        </authorList>
    </citation>
    <scope>NUCLEOTIDE SEQUENCE [LARGE SCALE GENOMIC DNA]</scope>
    <source>
        <strain evidence="1 2">GAS138</strain>
    </source>
</reference>
<name>A0A1M5NL54_9BRAD</name>
<gene>
    <name evidence="1" type="ORF">SAMN05443248_3040</name>
</gene>
<dbReference type="EMBL" id="LT670817">
    <property type="protein sequence ID" value="SHG90334.1"/>
    <property type="molecule type" value="Genomic_DNA"/>
</dbReference>
<sequence length="35" mass="4096">MKTILMFVIVALLWIGLGHLVEQNDHIITLLEQHR</sequence>
<protein>
    <submittedName>
        <fullName evidence="1">Uncharacterized protein</fullName>
    </submittedName>
</protein>